<evidence type="ECO:0000259" key="2">
    <source>
        <dbReference type="Pfam" id="PF03190"/>
    </source>
</evidence>
<dbReference type="PANTHER" id="PTHR42899:SF1">
    <property type="entry name" value="SPERMATOGENESIS-ASSOCIATED PROTEIN 20"/>
    <property type="match status" value="1"/>
</dbReference>
<protein>
    <submittedName>
        <fullName evidence="3">Thioredoxin domain protein</fullName>
    </submittedName>
</protein>
<evidence type="ECO:0000313" key="3">
    <source>
        <dbReference type="EMBL" id="EGV50556.1"/>
    </source>
</evidence>
<dbReference type="InterPro" id="IPR024705">
    <property type="entry name" value="Ssp411"/>
</dbReference>
<keyword evidence="4" id="KW-1185">Reference proteome</keyword>
<dbReference type="PATRIC" id="fig|1048808.3.peg.2493"/>
<dbReference type="SUPFAM" id="SSF52833">
    <property type="entry name" value="Thioredoxin-like"/>
    <property type="match status" value="1"/>
</dbReference>
<dbReference type="Proteomes" id="UP000004491">
    <property type="component" value="Unassembled WGS sequence"/>
</dbReference>
<evidence type="ECO:0000313" key="4">
    <source>
        <dbReference type="Proteomes" id="UP000004491"/>
    </source>
</evidence>
<dbReference type="AlphaFoldDB" id="G2DFS0"/>
<feature type="domain" description="Spermatogenesis-associated protein 20-like TRX" evidence="2">
    <location>
        <begin position="67"/>
        <end position="165"/>
    </location>
</feature>
<evidence type="ECO:0000256" key="1">
    <source>
        <dbReference type="SAM" id="SignalP"/>
    </source>
</evidence>
<name>G2DFS0_9GAMM</name>
<dbReference type="PANTHER" id="PTHR42899">
    <property type="entry name" value="SPERMATOGENESIS-ASSOCIATED PROTEIN 20"/>
    <property type="match status" value="1"/>
</dbReference>
<dbReference type="EMBL" id="AFOC01000076">
    <property type="protein sequence ID" value="EGV50556.1"/>
    <property type="molecule type" value="Genomic_DNA"/>
</dbReference>
<dbReference type="Gene3D" id="3.40.30.10">
    <property type="entry name" value="Glutaredoxin"/>
    <property type="match status" value="1"/>
</dbReference>
<organism evidence="3 4">
    <name type="scientific">endosymbiont of Riftia pachyptila</name>
    <name type="common">vent Ph05</name>
    <dbReference type="NCBI Taxonomy" id="1048808"/>
    <lineage>
        <taxon>Bacteria</taxon>
        <taxon>Pseudomonadati</taxon>
        <taxon>Pseudomonadota</taxon>
        <taxon>Gammaproteobacteria</taxon>
        <taxon>sulfur-oxidizing symbionts</taxon>
    </lineage>
</organism>
<accession>G2DFS0</accession>
<sequence length="173" mass="19859">MHTKLLAALLLTLSWQAFGAEGRPTHYQVTRPMQIQQQLKAAYLAKGVGYRPRTEHLEADGSPRYLNRLILEDSPYLLQHAHNPVDWYPWGEAAFAKAKRENKPIFLSIGYSTCHWCHVMERESFENESIARFLNEHFIAIKVDRESHPDIDETYMTAVMLMTGPAAGRCRAC</sequence>
<proteinExistence type="predicted"/>
<comment type="caution">
    <text evidence="3">The sequence shown here is derived from an EMBL/GenBank/DDBJ whole genome shotgun (WGS) entry which is preliminary data.</text>
</comment>
<gene>
    <name evidence="3" type="ORF">Rifp1Sym_cw00240</name>
</gene>
<dbReference type="InterPro" id="IPR036249">
    <property type="entry name" value="Thioredoxin-like_sf"/>
</dbReference>
<dbReference type="Pfam" id="PF03190">
    <property type="entry name" value="Thioredox_DsbH"/>
    <property type="match status" value="1"/>
</dbReference>
<keyword evidence="1" id="KW-0732">Signal</keyword>
<reference evidence="3" key="1">
    <citation type="journal article" date="2011" name="ISME J.">
        <title>The endosymbionts of the deep-sea tubeworms Riftia pachyptila and Tevnia jerichonana share an identical physiology as revealed by proteogenomic analyses.</title>
        <authorList>
            <person name="Gardebrecht A."/>
            <person name="Markert S."/>
            <person name="Felbeck H."/>
            <person name="Thuermer A."/>
            <person name="Albrecht D."/>
            <person name="Wollherr A."/>
            <person name="Kabisch J."/>
            <person name="Lehmann R."/>
            <person name="Daniel R."/>
            <person name="Liesegang H."/>
            <person name="Hecker M."/>
            <person name="Sievert S.M."/>
            <person name="Schweder T."/>
        </authorList>
    </citation>
    <scope>NUCLEOTIDE SEQUENCE [LARGE SCALE GENOMIC DNA]</scope>
</reference>
<dbReference type="InterPro" id="IPR004879">
    <property type="entry name" value="Ssp411-like_TRX"/>
</dbReference>
<feature type="signal peptide" evidence="1">
    <location>
        <begin position="1"/>
        <end position="19"/>
    </location>
</feature>
<feature type="chain" id="PRO_5003428869" evidence="1">
    <location>
        <begin position="20"/>
        <end position="173"/>
    </location>
</feature>